<dbReference type="InterPro" id="IPR021607">
    <property type="entry name" value="DUF3224"/>
</dbReference>
<protein>
    <submittedName>
        <fullName evidence="1">DUF3224 domain-containing protein</fullName>
    </submittedName>
</protein>
<proteinExistence type="predicted"/>
<organism evidence="1 2">
    <name type="scientific">Luteolibacter rhizosphaerae</name>
    <dbReference type="NCBI Taxonomy" id="2989719"/>
    <lineage>
        <taxon>Bacteria</taxon>
        <taxon>Pseudomonadati</taxon>
        <taxon>Verrucomicrobiota</taxon>
        <taxon>Verrucomicrobiia</taxon>
        <taxon>Verrucomicrobiales</taxon>
        <taxon>Verrucomicrobiaceae</taxon>
        <taxon>Luteolibacter</taxon>
    </lineage>
</organism>
<keyword evidence="2" id="KW-1185">Reference proteome</keyword>
<gene>
    <name evidence="1" type="ORF">OJ996_00375</name>
</gene>
<dbReference type="EMBL" id="JAPDDR010000001">
    <property type="protein sequence ID" value="MCW1912008.1"/>
    <property type="molecule type" value="Genomic_DNA"/>
</dbReference>
<accession>A0ABT3FWN7</accession>
<dbReference type="Proteomes" id="UP001165653">
    <property type="component" value="Unassembled WGS sequence"/>
</dbReference>
<dbReference type="Pfam" id="PF11528">
    <property type="entry name" value="DUF3224"/>
    <property type="match status" value="1"/>
</dbReference>
<reference evidence="1" key="1">
    <citation type="submission" date="2022-10" db="EMBL/GenBank/DDBJ databases">
        <title>Luteolibacter sp. GHJ8, whole genome shotgun sequencing project.</title>
        <authorList>
            <person name="Zhao G."/>
            <person name="Shen L."/>
        </authorList>
    </citation>
    <scope>NUCLEOTIDE SEQUENCE</scope>
    <source>
        <strain evidence="1">GHJ8</strain>
    </source>
</reference>
<dbReference type="RefSeq" id="WP_264510002.1">
    <property type="nucleotide sequence ID" value="NZ_JAPDDR010000001.1"/>
</dbReference>
<dbReference type="SUPFAM" id="SSF159238">
    <property type="entry name" value="SO1590-like"/>
    <property type="match status" value="1"/>
</dbReference>
<dbReference type="Gene3D" id="2.40.350.10">
    <property type="entry name" value="SO1590-like"/>
    <property type="match status" value="1"/>
</dbReference>
<comment type="caution">
    <text evidence="1">The sequence shown here is derived from an EMBL/GenBank/DDBJ whole genome shotgun (WGS) entry which is preliminary data.</text>
</comment>
<name>A0ABT3FWN7_9BACT</name>
<sequence>MSNFANAVFTVESWDEKPIHEKTGQPKMTRVSARVSYRGDIEGEGVVEYLMSYRENGSAVFLGMERVQGGLAGYTGSFILQHAGSFEGGTAKSTFSVIPSSGTGKLASLRGHGEYASTGCDTPLTLQYDIEGVEEDRETVLAAPSPLNAGA</sequence>
<evidence type="ECO:0000313" key="1">
    <source>
        <dbReference type="EMBL" id="MCW1912008.1"/>
    </source>
</evidence>
<evidence type="ECO:0000313" key="2">
    <source>
        <dbReference type="Proteomes" id="UP001165653"/>
    </source>
</evidence>
<dbReference type="InterPro" id="IPR023159">
    <property type="entry name" value="SO1590-like_sf"/>
</dbReference>